<protein>
    <recommendedName>
        <fullName evidence="4">Fcf2 pre-rRNA processing C-terminal domain-containing protein</fullName>
    </recommendedName>
</protein>
<dbReference type="AlphaFoldDB" id="A0A418B2R6"/>
<feature type="region of interest" description="Disordered" evidence="3">
    <location>
        <begin position="1"/>
        <end position="265"/>
    </location>
</feature>
<evidence type="ECO:0000259" key="4">
    <source>
        <dbReference type="Pfam" id="PF08698"/>
    </source>
</evidence>
<dbReference type="GO" id="GO:0003723">
    <property type="term" value="F:RNA binding"/>
    <property type="evidence" value="ECO:0007669"/>
    <property type="project" value="TreeGrafter"/>
</dbReference>
<evidence type="ECO:0000256" key="1">
    <source>
        <dbReference type="ARBA" id="ARBA00004604"/>
    </source>
</evidence>
<comment type="caution">
    <text evidence="5">The sequence shown here is derived from an EMBL/GenBank/DDBJ whole genome shotgun (WGS) entry which is preliminary data.</text>
</comment>
<keyword evidence="6" id="KW-1185">Reference proteome</keyword>
<sequence length="518" mass="55561">MVATRRSTRSQGTATPAASPATPPAPAPKRQTRGKAKAASPTRDESPSKSPNASSIDSHGDEVTPSKRRITPATKRASPATRKKSVTPVKEAVTTPVKENESKGNAEVASTPKSAGSDADKLEETTEVVTTPAKELPKEFPVNTAALTETPATSVMTSSPTPEASQEAEVAVATPTKESPKDSPVNTSALTETPATPVMTSSPTPEASKEATVAMATPTKVLRKQSPVKKATPSKVTPAMSSLATPDKVTPREEVSSPPKAATLSETDTDVNGIADAEDDDDVEAMVRRSIHPNFVTWSFQVNLALSSFAGPANPSCSVVNAEAPVKKVVSNRLDSGVATRDLYMTFNGNKAANGAQLASERKIVEELKQFAKTQKVAAIQEVANSKAHATKTESGKNQTSSKWFNMVSNELTAEAKRDIQLIKMRNYLDPKRFYKSSDLRKSAMPKVFQVGTVIEGAAEFKSARLSRKQRHQTFTEEILHDKQIGSYTKRKYGDIQASKANHGKNKFKKAKHQANRK</sequence>
<evidence type="ECO:0000256" key="3">
    <source>
        <dbReference type="SAM" id="MobiDB-lite"/>
    </source>
</evidence>
<dbReference type="InterPro" id="IPR039883">
    <property type="entry name" value="Fcf2/DNTTIP2"/>
</dbReference>
<accession>A0A418B2R6</accession>
<comment type="subcellular location">
    <subcellularLocation>
        <location evidence="1">Nucleus</location>
        <location evidence="1">Nucleolus</location>
    </subcellularLocation>
</comment>
<dbReference type="EMBL" id="QUSY01000140">
    <property type="protein sequence ID" value="RHY32378.1"/>
    <property type="molecule type" value="Genomic_DNA"/>
</dbReference>
<evidence type="ECO:0000313" key="6">
    <source>
        <dbReference type="Proteomes" id="UP000285060"/>
    </source>
</evidence>
<organism evidence="5 6">
    <name type="scientific">Aphanomyces invadans</name>
    <dbReference type="NCBI Taxonomy" id="157072"/>
    <lineage>
        <taxon>Eukaryota</taxon>
        <taxon>Sar</taxon>
        <taxon>Stramenopiles</taxon>
        <taxon>Oomycota</taxon>
        <taxon>Saprolegniomycetes</taxon>
        <taxon>Saprolegniales</taxon>
        <taxon>Verrucalvaceae</taxon>
        <taxon>Aphanomyces</taxon>
    </lineage>
</organism>
<evidence type="ECO:0000256" key="2">
    <source>
        <dbReference type="ARBA" id="ARBA00023242"/>
    </source>
</evidence>
<reference evidence="5 6" key="1">
    <citation type="submission" date="2018-08" db="EMBL/GenBank/DDBJ databases">
        <title>Aphanomyces genome sequencing and annotation.</title>
        <authorList>
            <person name="Minardi D."/>
            <person name="Oidtmann B."/>
            <person name="Van Der Giezen M."/>
            <person name="Studholme D.J."/>
        </authorList>
    </citation>
    <scope>NUCLEOTIDE SEQUENCE [LARGE SCALE GENOMIC DNA]</scope>
    <source>
        <strain evidence="5 6">NJM0002</strain>
    </source>
</reference>
<name>A0A418B2R6_9STRA</name>
<dbReference type="InterPro" id="IPR014810">
    <property type="entry name" value="Fcf2_C"/>
</dbReference>
<feature type="compositionally biased region" description="Polar residues" evidence="3">
    <location>
        <begin position="48"/>
        <end position="57"/>
    </location>
</feature>
<dbReference type="GO" id="GO:0005730">
    <property type="term" value="C:nucleolus"/>
    <property type="evidence" value="ECO:0007669"/>
    <property type="project" value="UniProtKB-SubCell"/>
</dbReference>
<dbReference type="PANTHER" id="PTHR21686">
    <property type="entry name" value="DEOXYNUCLEOTIDYLTRANSFERASE TERMINAL-INTERACTING PROTEIN 2"/>
    <property type="match status" value="1"/>
</dbReference>
<feature type="compositionally biased region" description="Basic residues" evidence="3">
    <location>
        <begin position="502"/>
        <end position="518"/>
    </location>
</feature>
<feature type="compositionally biased region" description="Polar residues" evidence="3">
    <location>
        <begin position="184"/>
        <end position="205"/>
    </location>
</feature>
<dbReference type="VEuPathDB" id="FungiDB:H310_08296"/>
<dbReference type="PANTHER" id="PTHR21686:SF12">
    <property type="entry name" value="DEOXYNUCLEOTIDYLTRANSFERASE TERMINAL-INTERACTING PROTEIN 2"/>
    <property type="match status" value="1"/>
</dbReference>
<feature type="domain" description="Fcf2 pre-rRNA processing C-terminal" evidence="4">
    <location>
        <begin position="397"/>
        <end position="492"/>
    </location>
</feature>
<dbReference type="Pfam" id="PF08698">
    <property type="entry name" value="Fcf2"/>
    <property type="match status" value="1"/>
</dbReference>
<feature type="region of interest" description="Disordered" evidence="3">
    <location>
        <begin position="495"/>
        <end position="518"/>
    </location>
</feature>
<keyword evidence="2" id="KW-0539">Nucleus</keyword>
<proteinExistence type="predicted"/>
<dbReference type="GO" id="GO:0006396">
    <property type="term" value="P:RNA processing"/>
    <property type="evidence" value="ECO:0007669"/>
    <property type="project" value="TreeGrafter"/>
</dbReference>
<dbReference type="Proteomes" id="UP000285060">
    <property type="component" value="Unassembled WGS sequence"/>
</dbReference>
<gene>
    <name evidence="5" type="ORF">DYB32_002630</name>
</gene>
<feature type="compositionally biased region" description="Polar residues" evidence="3">
    <location>
        <begin position="145"/>
        <end position="164"/>
    </location>
</feature>
<evidence type="ECO:0000313" key="5">
    <source>
        <dbReference type="EMBL" id="RHY32378.1"/>
    </source>
</evidence>